<evidence type="ECO:0000259" key="1">
    <source>
        <dbReference type="Pfam" id="PF17906"/>
    </source>
</evidence>
<evidence type="ECO:0000313" key="2">
    <source>
        <dbReference type="EMBL" id="PNF15526.1"/>
    </source>
</evidence>
<reference evidence="2 3" key="1">
    <citation type="submission" date="2017-12" db="EMBL/GenBank/DDBJ databases">
        <title>Hemimetabolous genomes reveal molecular basis of termite eusociality.</title>
        <authorList>
            <person name="Harrison M.C."/>
            <person name="Jongepier E."/>
            <person name="Robertson H.M."/>
            <person name="Arning N."/>
            <person name="Bitard-Feildel T."/>
            <person name="Chao H."/>
            <person name="Childers C.P."/>
            <person name="Dinh H."/>
            <person name="Doddapaneni H."/>
            <person name="Dugan S."/>
            <person name="Gowin J."/>
            <person name="Greiner C."/>
            <person name="Han Y."/>
            <person name="Hu H."/>
            <person name="Hughes D.S.T."/>
            <person name="Huylmans A.-K."/>
            <person name="Kemena C."/>
            <person name="Kremer L.P.M."/>
            <person name="Lee S.L."/>
            <person name="Lopez-Ezquerra A."/>
            <person name="Mallet L."/>
            <person name="Monroy-Kuhn J.M."/>
            <person name="Moser A."/>
            <person name="Murali S.C."/>
            <person name="Muzny D.M."/>
            <person name="Otani S."/>
            <person name="Piulachs M.-D."/>
            <person name="Poelchau M."/>
            <person name="Qu J."/>
            <person name="Schaub F."/>
            <person name="Wada-Katsumata A."/>
            <person name="Worley K.C."/>
            <person name="Xie Q."/>
            <person name="Ylla G."/>
            <person name="Poulsen M."/>
            <person name="Gibbs R.A."/>
            <person name="Schal C."/>
            <person name="Richards S."/>
            <person name="Belles X."/>
            <person name="Korb J."/>
            <person name="Bornberg-Bauer E."/>
        </authorList>
    </citation>
    <scope>NUCLEOTIDE SEQUENCE [LARGE SCALE GENOMIC DNA]</scope>
    <source>
        <tissue evidence="2">Whole body</tissue>
    </source>
</reference>
<dbReference type="STRING" id="105785.A0A2J7PGR2"/>
<dbReference type="PANTHER" id="PTHR46060">
    <property type="entry name" value="MARINER MOS1 TRANSPOSASE-LIKE PROTEIN"/>
    <property type="match status" value="1"/>
</dbReference>
<dbReference type="PANTHER" id="PTHR46060:SF1">
    <property type="entry name" value="MARINER MOS1 TRANSPOSASE-LIKE PROTEIN"/>
    <property type="match status" value="1"/>
</dbReference>
<accession>A0A2J7PGR2</accession>
<dbReference type="EMBL" id="NEVH01025167">
    <property type="protein sequence ID" value="PNF15526.1"/>
    <property type="molecule type" value="Genomic_DNA"/>
</dbReference>
<dbReference type="Pfam" id="PF17906">
    <property type="entry name" value="HTH_48"/>
    <property type="match status" value="1"/>
</dbReference>
<protein>
    <recommendedName>
        <fullName evidence="1">Mos1 transposase HTH domain-containing protein</fullName>
    </recommendedName>
</protein>
<keyword evidence="3" id="KW-1185">Reference proteome</keyword>
<proteinExistence type="predicted"/>
<dbReference type="InParanoid" id="A0A2J7PGR2"/>
<organism evidence="2 3">
    <name type="scientific">Cryptotermes secundus</name>
    <dbReference type="NCBI Taxonomy" id="105785"/>
    <lineage>
        <taxon>Eukaryota</taxon>
        <taxon>Metazoa</taxon>
        <taxon>Ecdysozoa</taxon>
        <taxon>Arthropoda</taxon>
        <taxon>Hexapoda</taxon>
        <taxon>Insecta</taxon>
        <taxon>Pterygota</taxon>
        <taxon>Neoptera</taxon>
        <taxon>Polyneoptera</taxon>
        <taxon>Dictyoptera</taxon>
        <taxon>Blattodea</taxon>
        <taxon>Blattoidea</taxon>
        <taxon>Termitoidae</taxon>
        <taxon>Kalotermitidae</taxon>
        <taxon>Cryptotermitinae</taxon>
        <taxon>Cryptotermes</taxon>
    </lineage>
</organism>
<dbReference type="InterPro" id="IPR041426">
    <property type="entry name" value="Mos1_HTH"/>
</dbReference>
<dbReference type="AlphaFoldDB" id="A0A2J7PGR2"/>
<feature type="domain" description="Mos1 transposase HTH" evidence="1">
    <location>
        <begin position="8"/>
        <end position="52"/>
    </location>
</feature>
<sequence length="193" mass="22847">MTEEHKQRYCIKFCQELGDTQVETIRKIQQAFGDDAMSNSRIKEWYNRFKDGRTSVDSEPRSGRPSTSRNENVIEQVRTLVMEDRRITVRELANEMGRTETAHLIQTFVAKHNISVVRQAPYSPDMAPCDFWLFPKLKMPLKRTRFESREDIMRNATARLITIPKDAFQKCFQQGRKRWEKCVHYQGDYFEGD</sequence>
<dbReference type="Proteomes" id="UP000235965">
    <property type="component" value="Unassembled WGS sequence"/>
</dbReference>
<dbReference type="InterPro" id="IPR052709">
    <property type="entry name" value="Transposase-MT_Hybrid"/>
</dbReference>
<dbReference type="GO" id="GO:0003676">
    <property type="term" value="F:nucleic acid binding"/>
    <property type="evidence" value="ECO:0007669"/>
    <property type="project" value="InterPro"/>
</dbReference>
<comment type="caution">
    <text evidence="2">The sequence shown here is derived from an EMBL/GenBank/DDBJ whole genome shotgun (WGS) entry which is preliminary data.</text>
</comment>
<dbReference type="Gene3D" id="1.10.10.1450">
    <property type="match status" value="1"/>
</dbReference>
<evidence type="ECO:0000313" key="3">
    <source>
        <dbReference type="Proteomes" id="UP000235965"/>
    </source>
</evidence>
<name>A0A2J7PGR2_9NEOP</name>
<dbReference type="InterPro" id="IPR036397">
    <property type="entry name" value="RNaseH_sf"/>
</dbReference>
<dbReference type="Gene3D" id="3.30.420.10">
    <property type="entry name" value="Ribonuclease H-like superfamily/Ribonuclease H"/>
    <property type="match status" value="1"/>
</dbReference>
<gene>
    <name evidence="2" type="ORF">B7P43_G16594</name>
</gene>